<evidence type="ECO:0000313" key="2">
    <source>
        <dbReference type="EMBL" id="RXG26920.1"/>
    </source>
</evidence>
<proteinExistence type="predicted"/>
<keyword evidence="2" id="KW-0808">Transferase</keyword>
<protein>
    <submittedName>
        <fullName evidence="2">Glycosyl transferase family 2</fullName>
    </submittedName>
</protein>
<dbReference type="GO" id="GO:0016758">
    <property type="term" value="F:hexosyltransferase activity"/>
    <property type="evidence" value="ECO:0007669"/>
    <property type="project" value="UniProtKB-ARBA"/>
</dbReference>
<gene>
    <name evidence="2" type="ORF">DSL99_3230</name>
</gene>
<dbReference type="RefSeq" id="WP_073099503.1">
    <property type="nucleotide sequence ID" value="NZ_QOVL01000018.1"/>
</dbReference>
<dbReference type="CDD" id="cd00761">
    <property type="entry name" value="Glyco_tranf_GTA_type"/>
    <property type="match status" value="1"/>
</dbReference>
<name>A0A4Q0PIP4_9FLAO</name>
<dbReference type="AlphaFoldDB" id="A0A4Q0PIP4"/>
<dbReference type="Proteomes" id="UP000290608">
    <property type="component" value="Unassembled WGS sequence"/>
</dbReference>
<dbReference type="Gene3D" id="3.90.550.10">
    <property type="entry name" value="Spore Coat Polysaccharide Biosynthesis Protein SpsA, Chain A"/>
    <property type="match status" value="1"/>
</dbReference>
<organism evidence="2 3">
    <name type="scientific">Leeuwenhoekiella marinoflava</name>
    <dbReference type="NCBI Taxonomy" id="988"/>
    <lineage>
        <taxon>Bacteria</taxon>
        <taxon>Pseudomonadati</taxon>
        <taxon>Bacteroidota</taxon>
        <taxon>Flavobacteriia</taxon>
        <taxon>Flavobacteriales</taxon>
        <taxon>Flavobacteriaceae</taxon>
        <taxon>Leeuwenhoekiella</taxon>
    </lineage>
</organism>
<dbReference type="STRING" id="1122159.SAMN02745246_02433"/>
<dbReference type="InterPro" id="IPR001173">
    <property type="entry name" value="Glyco_trans_2-like"/>
</dbReference>
<reference evidence="2 3" key="1">
    <citation type="submission" date="2018-07" db="EMBL/GenBank/DDBJ databases">
        <title>Leeuwenhoekiella genomics.</title>
        <authorList>
            <person name="Tahon G."/>
            <person name="Willems A."/>
        </authorList>
    </citation>
    <scope>NUCLEOTIDE SEQUENCE [LARGE SCALE GENOMIC DNA]</scope>
    <source>
        <strain evidence="2 3">LMG 1345</strain>
    </source>
</reference>
<accession>A0A4Q0PIP4</accession>
<evidence type="ECO:0000313" key="3">
    <source>
        <dbReference type="Proteomes" id="UP000290608"/>
    </source>
</evidence>
<comment type="caution">
    <text evidence="2">The sequence shown here is derived from an EMBL/GenBank/DDBJ whole genome shotgun (WGS) entry which is preliminary data.</text>
</comment>
<dbReference type="Pfam" id="PF00535">
    <property type="entry name" value="Glycos_transf_2"/>
    <property type="match status" value="1"/>
</dbReference>
<evidence type="ECO:0000259" key="1">
    <source>
        <dbReference type="Pfam" id="PF00535"/>
    </source>
</evidence>
<dbReference type="SUPFAM" id="SSF53448">
    <property type="entry name" value="Nucleotide-diphospho-sugar transferases"/>
    <property type="match status" value="1"/>
</dbReference>
<sequence>MSPKISVLLPVYNAEAFIAESIQSILDQTEPDFELLIIDDCSTDNSVSIIESFQDPRIILYKKKVNSGYTESLNWAIDQARGAYIARMDADDISLPQRFEKQIYFLEQNSHIAICGTDAVVEGSSLKFNYPTEPKAIQAHLLLGSSLIHPSIMGRTDLFKQFKYDPLKEPAEDYDLFTLLAAAGVQLANLNEPLLIYRVHSNQISKVQNQKQVVSAQQSMLRMFRLFDCDQMRYPNEVVLSYIWPTRVSSMEQLKAGLAFFEQLEKCKHPFSKKQVSKTLRVKRYNLLKACVQQKEFGTIKASFFALQHLGPSYWRQILKLSQ</sequence>
<feature type="domain" description="Glycosyltransferase 2-like" evidence="1">
    <location>
        <begin position="6"/>
        <end position="125"/>
    </location>
</feature>
<dbReference type="InterPro" id="IPR029044">
    <property type="entry name" value="Nucleotide-diphossugar_trans"/>
</dbReference>
<dbReference type="EMBL" id="QOVL01000018">
    <property type="protein sequence ID" value="RXG26920.1"/>
    <property type="molecule type" value="Genomic_DNA"/>
</dbReference>
<dbReference type="PANTHER" id="PTHR22916">
    <property type="entry name" value="GLYCOSYLTRANSFERASE"/>
    <property type="match status" value="1"/>
</dbReference>
<dbReference type="PANTHER" id="PTHR22916:SF3">
    <property type="entry name" value="UDP-GLCNAC:BETAGAL BETA-1,3-N-ACETYLGLUCOSAMINYLTRANSFERASE-LIKE PROTEIN 1"/>
    <property type="match status" value="1"/>
</dbReference>